<keyword evidence="12" id="KW-0472">Membrane</keyword>
<dbReference type="PANTHER" id="PTHR46300:SF7">
    <property type="entry name" value="P450, PUTATIVE (EUROFUNG)-RELATED"/>
    <property type="match status" value="1"/>
</dbReference>
<evidence type="ECO:0000256" key="6">
    <source>
        <dbReference type="ARBA" id="ARBA00022692"/>
    </source>
</evidence>
<dbReference type="AlphaFoldDB" id="A0A0C3SED3"/>
<dbReference type="GO" id="GO:0004497">
    <property type="term" value="F:monooxygenase activity"/>
    <property type="evidence" value="ECO:0007669"/>
    <property type="project" value="UniProtKB-KW"/>
</dbReference>
<dbReference type="InterPro" id="IPR036396">
    <property type="entry name" value="Cyt_P450_sf"/>
</dbReference>
<organism evidence="15 16">
    <name type="scientific">Phlebiopsis gigantea (strain 11061_1 CR5-6)</name>
    <name type="common">White-rot fungus</name>
    <name type="synonym">Peniophora gigantea</name>
    <dbReference type="NCBI Taxonomy" id="745531"/>
    <lineage>
        <taxon>Eukaryota</taxon>
        <taxon>Fungi</taxon>
        <taxon>Dikarya</taxon>
        <taxon>Basidiomycota</taxon>
        <taxon>Agaricomycotina</taxon>
        <taxon>Agaricomycetes</taxon>
        <taxon>Polyporales</taxon>
        <taxon>Phanerochaetaceae</taxon>
        <taxon>Phlebiopsis</taxon>
    </lineage>
</organism>
<comment type="similarity">
    <text evidence="4 14">Belongs to the cytochrome P450 family.</text>
</comment>
<dbReference type="OrthoDB" id="2789670at2759"/>
<evidence type="ECO:0000256" key="7">
    <source>
        <dbReference type="ARBA" id="ARBA00022723"/>
    </source>
</evidence>
<dbReference type="InterPro" id="IPR017972">
    <property type="entry name" value="Cyt_P450_CS"/>
</dbReference>
<evidence type="ECO:0000313" key="16">
    <source>
        <dbReference type="Proteomes" id="UP000053257"/>
    </source>
</evidence>
<evidence type="ECO:0008006" key="17">
    <source>
        <dbReference type="Google" id="ProtNLM"/>
    </source>
</evidence>
<keyword evidence="10 13" id="KW-0408">Iron</keyword>
<evidence type="ECO:0000256" key="5">
    <source>
        <dbReference type="ARBA" id="ARBA00022617"/>
    </source>
</evidence>
<evidence type="ECO:0000256" key="3">
    <source>
        <dbReference type="ARBA" id="ARBA00005179"/>
    </source>
</evidence>
<evidence type="ECO:0000256" key="8">
    <source>
        <dbReference type="ARBA" id="ARBA00022989"/>
    </source>
</evidence>
<keyword evidence="8" id="KW-1133">Transmembrane helix</keyword>
<keyword evidence="5 13" id="KW-0349">Heme</keyword>
<evidence type="ECO:0000256" key="9">
    <source>
        <dbReference type="ARBA" id="ARBA00023002"/>
    </source>
</evidence>
<sequence length="515" mass="57889">MLSSYFALDLLAGGLAVWLVWRAISSKSAQRHYPPGPKGLPLIGNVLDVPKSQEWETYSRWNDLWGDVVSMNLLGQRVVILGSVQAAFDLLDKQSLNYSDRPYLPVACGIVGHVRTVPMVSYGEKMRKLRRMITKAVGTRALVDEFMPLMAANTQNFIHGLLENPQDFKNHIKLMTAANILLMSHGHQVKDANDRFIQLTDLAIEDFSAATTPGNFLADVFPILTKIPAWFPGAGWKTKALRYRYNLDTAATEPFEFVKNEMAKGTALPGYVSRNLEENDGSPDHEDSVKWSALTFYTGMYIHPGSDTTASSLYSFFLAMTRYPEVQRRAQQELDAVVGGDRIPTFQDRDRLPYVNALCSEITRWMPVGPLGLPHASREDDVYKGYFIPKGTIIYVNNWKLLHDPETYHDPLEFKPERFLVTDGKEPEYNPNKIAFGYGRRVCPGMQVAEATIFICVATTLALFDIAPTMKNGKPVIPPFRQTSGIITQPEPFTCEIKPRSEKAAALIQHTVEHR</sequence>
<dbReference type="EMBL" id="KN840438">
    <property type="protein sequence ID" value="KIP12642.1"/>
    <property type="molecule type" value="Genomic_DNA"/>
</dbReference>
<comment type="pathway">
    <text evidence="3">Secondary metabolite biosynthesis.</text>
</comment>
<evidence type="ECO:0000256" key="10">
    <source>
        <dbReference type="ARBA" id="ARBA00023004"/>
    </source>
</evidence>
<dbReference type="SUPFAM" id="SSF48264">
    <property type="entry name" value="Cytochrome P450"/>
    <property type="match status" value="1"/>
</dbReference>
<dbReference type="GO" id="GO:0020037">
    <property type="term" value="F:heme binding"/>
    <property type="evidence" value="ECO:0007669"/>
    <property type="project" value="InterPro"/>
</dbReference>
<dbReference type="GO" id="GO:0005506">
    <property type="term" value="F:iron ion binding"/>
    <property type="evidence" value="ECO:0007669"/>
    <property type="project" value="InterPro"/>
</dbReference>
<keyword evidence="6" id="KW-0812">Transmembrane</keyword>
<dbReference type="InterPro" id="IPR002401">
    <property type="entry name" value="Cyt_P450_E_grp-I"/>
</dbReference>
<dbReference type="HOGENOM" id="CLU_001570_2_3_1"/>
<dbReference type="PRINTS" id="PR00385">
    <property type="entry name" value="P450"/>
</dbReference>
<evidence type="ECO:0000313" key="15">
    <source>
        <dbReference type="EMBL" id="KIP12642.1"/>
    </source>
</evidence>
<dbReference type="InterPro" id="IPR001128">
    <property type="entry name" value="Cyt_P450"/>
</dbReference>
<dbReference type="PANTHER" id="PTHR46300">
    <property type="entry name" value="P450, PUTATIVE (EUROFUNG)-RELATED-RELATED"/>
    <property type="match status" value="1"/>
</dbReference>
<dbReference type="Gene3D" id="1.10.630.10">
    <property type="entry name" value="Cytochrome P450"/>
    <property type="match status" value="1"/>
</dbReference>
<comment type="subcellular location">
    <subcellularLocation>
        <location evidence="2">Membrane</location>
        <topology evidence="2">Single-pass membrane protein</topology>
    </subcellularLocation>
</comment>
<dbReference type="InterPro" id="IPR050364">
    <property type="entry name" value="Cytochrome_P450_fung"/>
</dbReference>
<keyword evidence="11 14" id="KW-0503">Monooxygenase</keyword>
<dbReference type="PROSITE" id="PS00086">
    <property type="entry name" value="CYTOCHROME_P450"/>
    <property type="match status" value="1"/>
</dbReference>
<dbReference type="GO" id="GO:0016020">
    <property type="term" value="C:membrane"/>
    <property type="evidence" value="ECO:0007669"/>
    <property type="project" value="UniProtKB-SubCell"/>
</dbReference>
<gene>
    <name evidence="15" type="ORF">PHLGIDRAFT_97200</name>
</gene>
<evidence type="ECO:0000256" key="1">
    <source>
        <dbReference type="ARBA" id="ARBA00001971"/>
    </source>
</evidence>
<dbReference type="CDD" id="cd11065">
    <property type="entry name" value="CYP64-like"/>
    <property type="match status" value="1"/>
</dbReference>
<reference evidence="15 16" key="1">
    <citation type="journal article" date="2014" name="PLoS Genet.">
        <title>Analysis of the Phlebiopsis gigantea genome, transcriptome and secretome provides insight into its pioneer colonization strategies of wood.</title>
        <authorList>
            <person name="Hori C."/>
            <person name="Ishida T."/>
            <person name="Igarashi K."/>
            <person name="Samejima M."/>
            <person name="Suzuki H."/>
            <person name="Master E."/>
            <person name="Ferreira P."/>
            <person name="Ruiz-Duenas F.J."/>
            <person name="Held B."/>
            <person name="Canessa P."/>
            <person name="Larrondo L.F."/>
            <person name="Schmoll M."/>
            <person name="Druzhinina I.S."/>
            <person name="Kubicek C.P."/>
            <person name="Gaskell J.A."/>
            <person name="Kersten P."/>
            <person name="St John F."/>
            <person name="Glasner J."/>
            <person name="Sabat G."/>
            <person name="Splinter BonDurant S."/>
            <person name="Syed K."/>
            <person name="Yadav J."/>
            <person name="Mgbeahuruike A.C."/>
            <person name="Kovalchuk A."/>
            <person name="Asiegbu F.O."/>
            <person name="Lackner G."/>
            <person name="Hoffmeister D."/>
            <person name="Rencoret J."/>
            <person name="Gutierrez A."/>
            <person name="Sun H."/>
            <person name="Lindquist E."/>
            <person name="Barry K."/>
            <person name="Riley R."/>
            <person name="Grigoriev I.V."/>
            <person name="Henrissat B."/>
            <person name="Kues U."/>
            <person name="Berka R.M."/>
            <person name="Martinez A.T."/>
            <person name="Covert S.F."/>
            <person name="Blanchette R.A."/>
            <person name="Cullen D."/>
        </authorList>
    </citation>
    <scope>NUCLEOTIDE SEQUENCE [LARGE SCALE GENOMIC DNA]</scope>
    <source>
        <strain evidence="15 16">11061_1 CR5-6</strain>
    </source>
</reference>
<keyword evidence="16" id="KW-1185">Reference proteome</keyword>
<protein>
    <recommendedName>
        <fullName evidence="17">Cytochrome P450</fullName>
    </recommendedName>
</protein>
<name>A0A0C3SED3_PHLG1</name>
<keyword evidence="7 13" id="KW-0479">Metal-binding</keyword>
<evidence type="ECO:0000256" key="14">
    <source>
        <dbReference type="RuleBase" id="RU000461"/>
    </source>
</evidence>
<keyword evidence="9 14" id="KW-0560">Oxidoreductase</keyword>
<evidence type="ECO:0000256" key="4">
    <source>
        <dbReference type="ARBA" id="ARBA00010617"/>
    </source>
</evidence>
<dbReference type="PRINTS" id="PR00463">
    <property type="entry name" value="EP450I"/>
</dbReference>
<proteinExistence type="inferred from homology"/>
<dbReference type="Pfam" id="PF00067">
    <property type="entry name" value="p450"/>
    <property type="match status" value="1"/>
</dbReference>
<evidence type="ECO:0000256" key="11">
    <source>
        <dbReference type="ARBA" id="ARBA00023033"/>
    </source>
</evidence>
<evidence type="ECO:0000256" key="2">
    <source>
        <dbReference type="ARBA" id="ARBA00004167"/>
    </source>
</evidence>
<comment type="cofactor">
    <cofactor evidence="1 13">
        <name>heme</name>
        <dbReference type="ChEBI" id="CHEBI:30413"/>
    </cofactor>
</comment>
<dbReference type="Proteomes" id="UP000053257">
    <property type="component" value="Unassembled WGS sequence"/>
</dbReference>
<feature type="binding site" description="axial binding residue" evidence="13">
    <location>
        <position position="443"/>
    </location>
    <ligand>
        <name>heme</name>
        <dbReference type="ChEBI" id="CHEBI:30413"/>
    </ligand>
    <ligandPart>
        <name>Fe</name>
        <dbReference type="ChEBI" id="CHEBI:18248"/>
    </ligandPart>
</feature>
<dbReference type="GO" id="GO:0016705">
    <property type="term" value="F:oxidoreductase activity, acting on paired donors, with incorporation or reduction of molecular oxygen"/>
    <property type="evidence" value="ECO:0007669"/>
    <property type="project" value="InterPro"/>
</dbReference>
<accession>A0A0C3SED3</accession>
<evidence type="ECO:0000256" key="13">
    <source>
        <dbReference type="PIRSR" id="PIRSR602401-1"/>
    </source>
</evidence>
<dbReference type="STRING" id="745531.A0A0C3SED3"/>
<evidence type="ECO:0000256" key="12">
    <source>
        <dbReference type="ARBA" id="ARBA00023136"/>
    </source>
</evidence>